<feature type="compositionally biased region" description="Acidic residues" evidence="1">
    <location>
        <begin position="155"/>
        <end position="166"/>
    </location>
</feature>
<dbReference type="Pfam" id="PF03013">
    <property type="entry name" value="Pyr_excise"/>
    <property type="match status" value="1"/>
</dbReference>
<gene>
    <name evidence="2" type="ORF">QF206_04880</name>
</gene>
<proteinExistence type="predicted"/>
<dbReference type="AlphaFoldDB" id="A0AAW6T3A3"/>
<reference evidence="2 3" key="1">
    <citation type="submission" date="2023-04" db="EMBL/GenBank/DDBJ databases">
        <title>Klugiella caeni sp. nov. isolated from the sludge of biochemical tank.</title>
        <authorList>
            <person name="Geng K."/>
        </authorList>
    </citation>
    <scope>NUCLEOTIDE SEQUENCE [LARGE SCALE GENOMIC DNA]</scope>
    <source>
        <strain evidence="2 3">YN-L-19</strain>
    </source>
</reference>
<sequence>MRLWSLHPEHLDRAGLLACWREALLAQAVLAGRTRGYVRHPQLERFRAADDPLAAVGAYLAGVADEARRRGYRFDAAKIERPSTGVPPLTVTSGQVEYEWQRLTEKLSLRSPHDAARLREERPRTHPLFTVVEGPIERWERVSPAAARQPSADDGAGDDTGGVDEP</sequence>
<dbReference type="EMBL" id="JASATX010000001">
    <property type="protein sequence ID" value="MDI2098300.1"/>
    <property type="molecule type" value="Genomic_DNA"/>
</dbReference>
<dbReference type="InterPro" id="IPR004260">
    <property type="entry name" value="Pyr-dimer_DNA_glycosylase"/>
</dbReference>
<comment type="caution">
    <text evidence="2">The sequence shown here is derived from an EMBL/GenBank/DDBJ whole genome shotgun (WGS) entry which is preliminary data.</text>
</comment>
<evidence type="ECO:0000313" key="2">
    <source>
        <dbReference type="EMBL" id="MDI2098300.1"/>
    </source>
</evidence>
<protein>
    <submittedName>
        <fullName evidence="2">Pyrimidine dimer DNA glycosylase/endonuclease V</fullName>
    </submittedName>
</protein>
<dbReference type="RefSeq" id="WP_281488044.1">
    <property type="nucleotide sequence ID" value="NZ_JASATX010000001.1"/>
</dbReference>
<evidence type="ECO:0000313" key="3">
    <source>
        <dbReference type="Proteomes" id="UP001321506"/>
    </source>
</evidence>
<dbReference type="Proteomes" id="UP001321506">
    <property type="component" value="Unassembled WGS sequence"/>
</dbReference>
<name>A0AAW6T3A3_9MICO</name>
<evidence type="ECO:0000256" key="1">
    <source>
        <dbReference type="SAM" id="MobiDB-lite"/>
    </source>
</evidence>
<keyword evidence="3" id="KW-1185">Reference proteome</keyword>
<accession>A0AAW6T3A3</accession>
<organism evidence="2 3">
    <name type="scientific">Ruicaihuangia caeni</name>
    <dbReference type="NCBI Taxonomy" id="3042517"/>
    <lineage>
        <taxon>Bacteria</taxon>
        <taxon>Bacillati</taxon>
        <taxon>Actinomycetota</taxon>
        <taxon>Actinomycetes</taxon>
        <taxon>Micrococcales</taxon>
        <taxon>Microbacteriaceae</taxon>
        <taxon>Ruicaihuangia</taxon>
    </lineage>
</organism>
<feature type="region of interest" description="Disordered" evidence="1">
    <location>
        <begin position="140"/>
        <end position="166"/>
    </location>
</feature>